<dbReference type="InterPro" id="IPR051906">
    <property type="entry name" value="TolC-like"/>
</dbReference>
<dbReference type="GO" id="GO:0015288">
    <property type="term" value="F:porin activity"/>
    <property type="evidence" value="ECO:0007669"/>
    <property type="project" value="TreeGrafter"/>
</dbReference>
<dbReference type="Proteomes" id="UP000290253">
    <property type="component" value="Unassembled WGS sequence"/>
</dbReference>
<proteinExistence type="inferred from homology"/>
<comment type="similarity">
    <text evidence="2">Belongs to the outer membrane factor (OMF) (TC 1.B.17) family.</text>
</comment>
<gene>
    <name evidence="9" type="ORF">ESZ00_13020</name>
</gene>
<keyword evidence="4" id="KW-1134">Transmembrane beta strand</keyword>
<feature type="compositionally biased region" description="Low complexity" evidence="8">
    <location>
        <begin position="46"/>
        <end position="63"/>
    </location>
</feature>
<evidence type="ECO:0000256" key="4">
    <source>
        <dbReference type="ARBA" id="ARBA00022452"/>
    </source>
</evidence>
<accession>A0A4Q1SEP6</accession>
<organism evidence="9 10">
    <name type="scientific">Silvibacterium dinghuense</name>
    <dbReference type="NCBI Taxonomy" id="1560006"/>
    <lineage>
        <taxon>Bacteria</taxon>
        <taxon>Pseudomonadati</taxon>
        <taxon>Acidobacteriota</taxon>
        <taxon>Terriglobia</taxon>
        <taxon>Terriglobales</taxon>
        <taxon>Acidobacteriaceae</taxon>
        <taxon>Silvibacterium</taxon>
    </lineage>
</organism>
<keyword evidence="6" id="KW-0472">Membrane</keyword>
<dbReference type="SUPFAM" id="SSF56954">
    <property type="entry name" value="Outer membrane efflux proteins (OEP)"/>
    <property type="match status" value="1"/>
</dbReference>
<dbReference type="Pfam" id="PF02321">
    <property type="entry name" value="OEP"/>
    <property type="match status" value="1"/>
</dbReference>
<dbReference type="GO" id="GO:1990281">
    <property type="term" value="C:efflux pump complex"/>
    <property type="evidence" value="ECO:0007669"/>
    <property type="project" value="TreeGrafter"/>
</dbReference>
<evidence type="ECO:0000256" key="3">
    <source>
        <dbReference type="ARBA" id="ARBA00022448"/>
    </source>
</evidence>
<evidence type="ECO:0000313" key="9">
    <source>
        <dbReference type="EMBL" id="RXS95766.1"/>
    </source>
</evidence>
<sequence>MKDAIALALENNLDIAFYRYNLPIADTDILRTKAGGQANGVATNVSSNTEGGASGTSSSNAGVSATGSGGGAGGAGGLVTSTLGAGSAINSFDPVVSVQGFVDHTTATETNSVLYGIPTVKYNTIEFLYGYSQAYPTGTSFSLNYEGQRQTSNIPENILNPQIYSAFELSVNQPLLQGFGLATNERYIHIAKKNRQLTDLGFRAQVIATVTQVENIYWDLVSAYQDEQIKEHSLAYANETLSDDQKQLDLKAIPAMQVMKDQSAVATSEGDLTVAKATLHLNEMLIKDALTKTLDDPALAEMPVIPLDLQGSDDPNSDAPIDALIEQAEKNRPDVSMDDLAMQIAQNNLKTVKNELLPSLSLYGNFYGSGYGGQLNPACLEAGYSAEYCSTTLPGGIGGALQDTFNYSSPEYTVGFKLNLTLRNRVAKADQFRAVLEYRQKELTFEAQKKQIRFDVRNSQYALQQAKARVLAAEKARDLAQKTFDVAKQEQQLGAMSSYDTLTSEQALALAESTLAVAQGAYEKTKVDIDRATGSTLDRMDVSIDDAKSGVVTH</sequence>
<evidence type="ECO:0000313" key="10">
    <source>
        <dbReference type="Proteomes" id="UP000290253"/>
    </source>
</evidence>
<keyword evidence="7" id="KW-0998">Cell outer membrane</keyword>
<dbReference type="InterPro" id="IPR003423">
    <property type="entry name" value="OMP_efflux"/>
</dbReference>
<evidence type="ECO:0000256" key="5">
    <source>
        <dbReference type="ARBA" id="ARBA00022692"/>
    </source>
</evidence>
<dbReference type="PANTHER" id="PTHR30026:SF23">
    <property type="entry name" value="TO APRF-PUTATIVE OUTER MEMBRANE EFFLUX PROTEIN OR SECRETED ALKALINE PHOSPHATASE-RELATED"/>
    <property type="match status" value="1"/>
</dbReference>
<protein>
    <submittedName>
        <fullName evidence="9">TolC family protein</fullName>
    </submittedName>
</protein>
<evidence type="ECO:0000256" key="6">
    <source>
        <dbReference type="ARBA" id="ARBA00023136"/>
    </source>
</evidence>
<dbReference type="AlphaFoldDB" id="A0A4Q1SEP6"/>
<evidence type="ECO:0000256" key="2">
    <source>
        <dbReference type="ARBA" id="ARBA00007613"/>
    </source>
</evidence>
<keyword evidence="5" id="KW-0812">Transmembrane</keyword>
<evidence type="ECO:0000256" key="7">
    <source>
        <dbReference type="ARBA" id="ARBA00023237"/>
    </source>
</evidence>
<dbReference type="Gene3D" id="1.20.1600.10">
    <property type="entry name" value="Outer membrane efflux proteins (OEP)"/>
    <property type="match status" value="1"/>
</dbReference>
<comment type="caution">
    <text evidence="9">The sequence shown here is derived from an EMBL/GenBank/DDBJ whole genome shotgun (WGS) entry which is preliminary data.</text>
</comment>
<dbReference type="GO" id="GO:0015562">
    <property type="term" value="F:efflux transmembrane transporter activity"/>
    <property type="evidence" value="ECO:0007669"/>
    <property type="project" value="InterPro"/>
</dbReference>
<dbReference type="GO" id="GO:0009279">
    <property type="term" value="C:cell outer membrane"/>
    <property type="evidence" value="ECO:0007669"/>
    <property type="project" value="UniProtKB-SubCell"/>
</dbReference>
<evidence type="ECO:0000256" key="1">
    <source>
        <dbReference type="ARBA" id="ARBA00004442"/>
    </source>
</evidence>
<reference evidence="9 10" key="1">
    <citation type="journal article" date="2016" name="Int. J. Syst. Evol. Microbiol.">
        <title>Acidipila dinghuensis sp. nov., an acidobacterium isolated from forest soil.</title>
        <authorList>
            <person name="Jiang Y.W."/>
            <person name="Wang J."/>
            <person name="Chen M.H."/>
            <person name="Lv Y.Y."/>
            <person name="Qiu L.H."/>
        </authorList>
    </citation>
    <scope>NUCLEOTIDE SEQUENCE [LARGE SCALE GENOMIC DNA]</scope>
    <source>
        <strain evidence="9 10">DHOF10</strain>
    </source>
</reference>
<dbReference type="OrthoDB" id="102194at2"/>
<dbReference type="EMBL" id="SDMK01000002">
    <property type="protein sequence ID" value="RXS95766.1"/>
    <property type="molecule type" value="Genomic_DNA"/>
</dbReference>
<feature type="region of interest" description="Disordered" evidence="8">
    <location>
        <begin position="41"/>
        <end position="63"/>
    </location>
</feature>
<dbReference type="PANTHER" id="PTHR30026">
    <property type="entry name" value="OUTER MEMBRANE PROTEIN TOLC"/>
    <property type="match status" value="1"/>
</dbReference>
<keyword evidence="10" id="KW-1185">Reference proteome</keyword>
<evidence type="ECO:0000256" key="8">
    <source>
        <dbReference type="SAM" id="MobiDB-lite"/>
    </source>
</evidence>
<comment type="subcellular location">
    <subcellularLocation>
        <location evidence="1">Cell outer membrane</location>
    </subcellularLocation>
</comment>
<name>A0A4Q1SEP6_9BACT</name>
<keyword evidence="3" id="KW-0813">Transport</keyword>